<dbReference type="InterPro" id="IPR050300">
    <property type="entry name" value="GDXG_lipolytic_enzyme"/>
</dbReference>
<accession>A0A6L3T1Z0</accession>
<name>A0A6L3T1Z0_9HYPH</name>
<gene>
    <name evidence="3" type="ORF">F6X53_08905</name>
</gene>
<protein>
    <submittedName>
        <fullName evidence="3">Alpha/beta hydrolase</fullName>
    </submittedName>
</protein>
<dbReference type="EMBL" id="VZZK01000007">
    <property type="protein sequence ID" value="KAB1079868.1"/>
    <property type="molecule type" value="Genomic_DNA"/>
</dbReference>
<dbReference type="GO" id="GO:0016787">
    <property type="term" value="F:hydrolase activity"/>
    <property type="evidence" value="ECO:0007669"/>
    <property type="project" value="UniProtKB-KW"/>
</dbReference>
<dbReference type="PANTHER" id="PTHR48081:SF33">
    <property type="entry name" value="KYNURENINE FORMAMIDASE"/>
    <property type="match status" value="1"/>
</dbReference>
<keyword evidence="1 3" id="KW-0378">Hydrolase</keyword>
<proteinExistence type="predicted"/>
<feature type="domain" description="BD-FAE-like" evidence="2">
    <location>
        <begin position="88"/>
        <end position="180"/>
    </location>
</feature>
<dbReference type="AlphaFoldDB" id="A0A6L3T1Z0"/>
<dbReference type="RefSeq" id="WP_150999620.1">
    <property type="nucleotide sequence ID" value="NZ_BPQY01000028.1"/>
</dbReference>
<sequence>MASGTAPSAASGFVLGAPGPADPRAAWAELDHAARGACYDNNAAVPDSATQIAARNAASAAYWAAHASGLDIPYAAGARTAFDLYPAADPSAPCLVFVHGGYWQRNARADFACFAAGLNTAGWSVAMPGYTLAPEARLAGIVAEIGAALDWLAAHGPARGIDGPVILSGWSAGAQLAALHLGHASVSGVLAISGVYDLAPIRETVLNEALNLTDAEIAGLSPLRLPVVQKPMTIAYGSGELPALVHDARNLHALRSAAHAPGALLPVAGADHFSILNAFLRPDGLLVRAARDLLEGASR</sequence>
<dbReference type="SUPFAM" id="SSF53474">
    <property type="entry name" value="alpha/beta-Hydrolases"/>
    <property type="match status" value="1"/>
</dbReference>
<keyword evidence="4" id="KW-1185">Reference proteome</keyword>
<dbReference type="InterPro" id="IPR029058">
    <property type="entry name" value="AB_hydrolase_fold"/>
</dbReference>
<dbReference type="PANTHER" id="PTHR48081">
    <property type="entry name" value="AB HYDROLASE SUPERFAMILY PROTEIN C4A8.06C"/>
    <property type="match status" value="1"/>
</dbReference>
<dbReference type="Pfam" id="PF20434">
    <property type="entry name" value="BD-FAE"/>
    <property type="match status" value="1"/>
</dbReference>
<evidence type="ECO:0000313" key="3">
    <source>
        <dbReference type="EMBL" id="KAB1079868.1"/>
    </source>
</evidence>
<dbReference type="InterPro" id="IPR049492">
    <property type="entry name" value="BD-FAE-like_dom"/>
</dbReference>
<evidence type="ECO:0000256" key="1">
    <source>
        <dbReference type="ARBA" id="ARBA00022801"/>
    </source>
</evidence>
<organism evidence="3 4">
    <name type="scientific">Methylobacterium soli</name>
    <dbReference type="NCBI Taxonomy" id="553447"/>
    <lineage>
        <taxon>Bacteria</taxon>
        <taxon>Pseudomonadati</taxon>
        <taxon>Pseudomonadota</taxon>
        <taxon>Alphaproteobacteria</taxon>
        <taxon>Hyphomicrobiales</taxon>
        <taxon>Methylobacteriaceae</taxon>
        <taxon>Methylobacterium</taxon>
    </lineage>
</organism>
<evidence type="ECO:0000313" key="4">
    <source>
        <dbReference type="Proteomes" id="UP000474159"/>
    </source>
</evidence>
<dbReference type="Gene3D" id="3.40.50.1820">
    <property type="entry name" value="alpha/beta hydrolase"/>
    <property type="match status" value="1"/>
</dbReference>
<reference evidence="3 4" key="1">
    <citation type="submission" date="2019-09" db="EMBL/GenBank/DDBJ databases">
        <title>YIM 48816 draft genome.</title>
        <authorList>
            <person name="Jiang L."/>
        </authorList>
    </citation>
    <scope>NUCLEOTIDE SEQUENCE [LARGE SCALE GENOMIC DNA]</scope>
    <source>
        <strain evidence="3 4">YIM 48816</strain>
    </source>
</reference>
<dbReference type="OrthoDB" id="9771666at2"/>
<evidence type="ECO:0000259" key="2">
    <source>
        <dbReference type="Pfam" id="PF20434"/>
    </source>
</evidence>
<comment type="caution">
    <text evidence="3">The sequence shown here is derived from an EMBL/GenBank/DDBJ whole genome shotgun (WGS) entry which is preliminary data.</text>
</comment>
<dbReference type="Proteomes" id="UP000474159">
    <property type="component" value="Unassembled WGS sequence"/>
</dbReference>